<evidence type="ECO:0000256" key="4">
    <source>
        <dbReference type="ARBA" id="ARBA00022676"/>
    </source>
</evidence>
<comment type="caution">
    <text evidence="11">The sequence shown here is derived from an EMBL/GenBank/DDBJ whole genome shotgun (WGS) entry which is preliminary data.</text>
</comment>
<evidence type="ECO:0000256" key="7">
    <source>
        <dbReference type="ARBA" id="ARBA00031423"/>
    </source>
</evidence>
<evidence type="ECO:0000256" key="9">
    <source>
        <dbReference type="RuleBase" id="RU361207"/>
    </source>
</evidence>
<evidence type="ECO:0000256" key="6">
    <source>
        <dbReference type="ARBA" id="ARBA00023277"/>
    </source>
</evidence>
<evidence type="ECO:0000256" key="10">
    <source>
        <dbReference type="SAM" id="MobiDB-lite"/>
    </source>
</evidence>
<dbReference type="PANTHER" id="PTHR32438">
    <property type="entry name" value="4-ALPHA-GLUCANOTRANSFERASE DPE1, CHLOROPLASTIC/AMYLOPLASTIC"/>
    <property type="match status" value="1"/>
</dbReference>
<proteinExistence type="inferred from homology"/>
<feature type="region of interest" description="Disordered" evidence="10">
    <location>
        <begin position="78"/>
        <end position="99"/>
    </location>
</feature>
<reference evidence="11 12" key="1">
    <citation type="submission" date="2024-06" db="EMBL/GenBank/DDBJ databases">
        <authorList>
            <person name="Kraege A."/>
            <person name="Thomma B."/>
        </authorList>
    </citation>
    <scope>NUCLEOTIDE SEQUENCE [LARGE SCALE GENOMIC DNA]</scope>
</reference>
<dbReference type="Gene3D" id="3.20.20.80">
    <property type="entry name" value="Glycosidases"/>
    <property type="match status" value="1"/>
</dbReference>
<evidence type="ECO:0000256" key="5">
    <source>
        <dbReference type="ARBA" id="ARBA00022679"/>
    </source>
</evidence>
<dbReference type="SUPFAM" id="SSF51445">
    <property type="entry name" value="(Trans)glycosidases"/>
    <property type="match status" value="1"/>
</dbReference>
<organism evidence="11 12">
    <name type="scientific">Coccomyxa viridis</name>
    <dbReference type="NCBI Taxonomy" id="1274662"/>
    <lineage>
        <taxon>Eukaryota</taxon>
        <taxon>Viridiplantae</taxon>
        <taxon>Chlorophyta</taxon>
        <taxon>core chlorophytes</taxon>
        <taxon>Trebouxiophyceae</taxon>
        <taxon>Trebouxiophyceae incertae sedis</taxon>
        <taxon>Coccomyxaceae</taxon>
        <taxon>Coccomyxa</taxon>
    </lineage>
</organism>
<dbReference type="EMBL" id="CAXHTA020000004">
    <property type="protein sequence ID" value="CAL5220826.1"/>
    <property type="molecule type" value="Genomic_DNA"/>
</dbReference>
<dbReference type="InterPro" id="IPR017853">
    <property type="entry name" value="GH"/>
</dbReference>
<dbReference type="Proteomes" id="UP001497392">
    <property type="component" value="Unassembled WGS sequence"/>
</dbReference>
<name>A0ABP1FN68_9CHLO</name>
<dbReference type="NCBIfam" id="NF011080">
    <property type="entry name" value="PRK14508.1-3"/>
    <property type="match status" value="1"/>
</dbReference>
<comment type="catalytic activity">
    <reaction evidence="1 9">
        <text>Transfers a segment of a (1-&gt;4)-alpha-D-glucan to a new position in an acceptor, which may be glucose or a (1-&gt;4)-alpha-D-glucan.</text>
        <dbReference type="EC" id="2.4.1.25"/>
    </reaction>
</comment>
<comment type="similarity">
    <text evidence="2 9">Belongs to the disproportionating enzyme family.</text>
</comment>
<evidence type="ECO:0000313" key="11">
    <source>
        <dbReference type="EMBL" id="CAL5220826.1"/>
    </source>
</evidence>
<protein>
    <recommendedName>
        <fullName evidence="3 9">4-alpha-glucanotransferase</fullName>
        <ecNumber evidence="3 9">2.4.1.25</ecNumber>
    </recommendedName>
    <alternativeName>
        <fullName evidence="7 9">Amylomaltase</fullName>
    </alternativeName>
    <alternativeName>
        <fullName evidence="8 9">Disproportionating enzyme</fullName>
    </alternativeName>
</protein>
<keyword evidence="5 9" id="KW-0808">Transferase</keyword>
<evidence type="ECO:0000256" key="8">
    <source>
        <dbReference type="ARBA" id="ARBA00031501"/>
    </source>
</evidence>
<dbReference type="NCBIfam" id="TIGR00217">
    <property type="entry name" value="malQ"/>
    <property type="match status" value="1"/>
</dbReference>
<gene>
    <name evidence="11" type="primary">g2905</name>
    <name evidence="11" type="ORF">VP750_LOCUS2485</name>
</gene>
<evidence type="ECO:0000313" key="12">
    <source>
        <dbReference type="Proteomes" id="UP001497392"/>
    </source>
</evidence>
<sequence length="602" mass="67198">MRYGLTSPCSHSEGFLAAQGALRKSAFALLVGPSKLGSTRCRGAAPPVMAAAPQTASSPAEPAPRAMKRTYSSMWTGEDLDEDYGNSTQGPPKDRRAGVIIHPTSLPGPYGIGEIGSEAHALVDWMASAGLSLWQVLPLVPPEDVFWSPYSGLDALCGNTLMISLDELVKDGLLEKSDLPEEIPVTTADFFKVRDVKTPILAKAADRIRTDSSFRELRAGAEAFRQQNPWVEDSALFYALSHHREELIGKAWWEWPEPIRFREKAAMQEAKEEFKDLIERFIALQFIFDKQWRAVKAYANSKGVKIVGDIPIYVGGQSADVWAYQSLFELGKGSQPLMVSGVPPDAFSDTGQLWGSPLYDWKAHKEDGFRWWVQRLRRMFQLHDEVRIDHFRGFAGYWAVDAKEETAMNGTWKKGPGTELFAALERELGHVPIIAEDLGVITADVHELRQSIGAPGMVVLQFAWGSGATNTHLPHNHYENSVCYPGTHDNETAVGWWKDSATKVDKDYLTKYLNTDGKDIAWDFIRSVYSTVSRTSIILIQDIMRLDNSGRMNLPGSTDNNWMWRIGDSDVWKRLAPEAKALRQLGEVYDRMPGLSDPPVKP</sequence>
<keyword evidence="6 9" id="KW-0119">Carbohydrate metabolism</keyword>
<dbReference type="EC" id="2.4.1.25" evidence="3 9"/>
<dbReference type="Pfam" id="PF02446">
    <property type="entry name" value="Glyco_hydro_77"/>
    <property type="match status" value="1"/>
</dbReference>
<keyword evidence="4 9" id="KW-0328">Glycosyltransferase</keyword>
<evidence type="ECO:0000256" key="3">
    <source>
        <dbReference type="ARBA" id="ARBA00012560"/>
    </source>
</evidence>
<dbReference type="InterPro" id="IPR003385">
    <property type="entry name" value="Glyco_hydro_77"/>
</dbReference>
<keyword evidence="12" id="KW-1185">Reference proteome</keyword>
<accession>A0ABP1FN68</accession>
<evidence type="ECO:0000256" key="2">
    <source>
        <dbReference type="ARBA" id="ARBA00005684"/>
    </source>
</evidence>
<evidence type="ECO:0000256" key="1">
    <source>
        <dbReference type="ARBA" id="ARBA00000439"/>
    </source>
</evidence>
<dbReference type="PANTHER" id="PTHR32438:SF5">
    <property type="entry name" value="4-ALPHA-GLUCANOTRANSFERASE DPE1, CHLOROPLASTIC_AMYLOPLASTIC"/>
    <property type="match status" value="1"/>
</dbReference>